<accession>A0ABY7T8T9</accession>
<evidence type="ECO:0000313" key="6">
    <source>
        <dbReference type="Proteomes" id="UP001216139"/>
    </source>
</evidence>
<proteinExistence type="predicted"/>
<evidence type="ECO:0000259" key="4">
    <source>
        <dbReference type="PROSITE" id="PS01124"/>
    </source>
</evidence>
<dbReference type="SUPFAM" id="SSF46689">
    <property type="entry name" value="Homeodomain-like"/>
    <property type="match status" value="1"/>
</dbReference>
<dbReference type="Proteomes" id="UP001216139">
    <property type="component" value="Chromosome"/>
</dbReference>
<dbReference type="RefSeq" id="WP_273630327.1">
    <property type="nucleotide sequence ID" value="NZ_CP117167.1"/>
</dbReference>
<dbReference type="InterPro" id="IPR009057">
    <property type="entry name" value="Homeodomain-like_sf"/>
</dbReference>
<evidence type="ECO:0000256" key="2">
    <source>
        <dbReference type="ARBA" id="ARBA00023125"/>
    </source>
</evidence>
<evidence type="ECO:0000256" key="1">
    <source>
        <dbReference type="ARBA" id="ARBA00023015"/>
    </source>
</evidence>
<dbReference type="Pfam" id="PF12833">
    <property type="entry name" value="HTH_18"/>
    <property type="match status" value="1"/>
</dbReference>
<gene>
    <name evidence="5" type="ORF">PQO05_25500</name>
</gene>
<name>A0ABY7T8T9_9SPHI</name>
<dbReference type="InterPro" id="IPR018060">
    <property type="entry name" value="HTH_AraC"/>
</dbReference>
<keyword evidence="3" id="KW-0804">Transcription</keyword>
<dbReference type="PANTHER" id="PTHR43280">
    <property type="entry name" value="ARAC-FAMILY TRANSCRIPTIONAL REGULATOR"/>
    <property type="match status" value="1"/>
</dbReference>
<dbReference type="PROSITE" id="PS01124">
    <property type="entry name" value="HTH_ARAC_FAMILY_2"/>
    <property type="match status" value="1"/>
</dbReference>
<keyword evidence="6" id="KW-1185">Reference proteome</keyword>
<dbReference type="EMBL" id="CP117167">
    <property type="protein sequence ID" value="WCT12087.1"/>
    <property type="molecule type" value="Genomic_DNA"/>
</dbReference>
<keyword evidence="1" id="KW-0805">Transcription regulation</keyword>
<keyword evidence="2" id="KW-0238">DNA-binding</keyword>
<evidence type="ECO:0000313" key="5">
    <source>
        <dbReference type="EMBL" id="WCT12087.1"/>
    </source>
</evidence>
<organism evidence="5 6">
    <name type="scientific">Mucilaginibacter jinjuensis</name>
    <dbReference type="NCBI Taxonomy" id="1176721"/>
    <lineage>
        <taxon>Bacteria</taxon>
        <taxon>Pseudomonadati</taxon>
        <taxon>Bacteroidota</taxon>
        <taxon>Sphingobacteriia</taxon>
        <taxon>Sphingobacteriales</taxon>
        <taxon>Sphingobacteriaceae</taxon>
        <taxon>Mucilaginibacter</taxon>
    </lineage>
</organism>
<dbReference type="Gene3D" id="1.10.10.60">
    <property type="entry name" value="Homeodomain-like"/>
    <property type="match status" value="2"/>
</dbReference>
<sequence>MAPVLQHTRPEEITRDFLYEVDKHLQDIVTGKAIEMYEIETFADLLHIHPTHVSNTIKQYTGKSPCHFYQEKIMEVAKQLLTTTDQSIRDIAFLMTYDPSNFSKVFKRFVGVTPKQYRTANT</sequence>
<dbReference type="SMART" id="SM00342">
    <property type="entry name" value="HTH_ARAC"/>
    <property type="match status" value="1"/>
</dbReference>
<dbReference type="PANTHER" id="PTHR43280:SF2">
    <property type="entry name" value="HTH-TYPE TRANSCRIPTIONAL REGULATOR EXSA"/>
    <property type="match status" value="1"/>
</dbReference>
<reference evidence="5 6" key="1">
    <citation type="submission" date="2023-02" db="EMBL/GenBank/DDBJ databases">
        <title>Genome sequence of Mucilaginibacter jinjuensis strain KACC 16571.</title>
        <authorList>
            <person name="Kim S."/>
            <person name="Heo J."/>
            <person name="Kwon S.-W."/>
        </authorList>
    </citation>
    <scope>NUCLEOTIDE SEQUENCE [LARGE SCALE GENOMIC DNA]</scope>
    <source>
        <strain evidence="5 6">KACC 16571</strain>
    </source>
</reference>
<feature type="domain" description="HTH araC/xylS-type" evidence="4">
    <location>
        <begin position="23"/>
        <end position="120"/>
    </location>
</feature>
<protein>
    <submittedName>
        <fullName evidence="5">AraC family transcriptional regulator</fullName>
    </submittedName>
</protein>
<evidence type="ECO:0000256" key="3">
    <source>
        <dbReference type="ARBA" id="ARBA00023163"/>
    </source>
</evidence>